<name>A0A1P8JYG7_9BURK</name>
<proteinExistence type="predicted"/>
<organism evidence="2 3">
    <name type="scientific">Rhodoferax koreensis</name>
    <dbReference type="NCBI Taxonomy" id="1842727"/>
    <lineage>
        <taxon>Bacteria</taxon>
        <taxon>Pseudomonadati</taxon>
        <taxon>Pseudomonadota</taxon>
        <taxon>Betaproteobacteria</taxon>
        <taxon>Burkholderiales</taxon>
        <taxon>Comamonadaceae</taxon>
        <taxon>Rhodoferax</taxon>
    </lineage>
</organism>
<feature type="transmembrane region" description="Helical" evidence="1">
    <location>
        <begin position="60"/>
        <end position="83"/>
    </location>
</feature>
<evidence type="ECO:0000313" key="3">
    <source>
        <dbReference type="Proteomes" id="UP000186609"/>
    </source>
</evidence>
<protein>
    <submittedName>
        <fullName evidence="2">Uncharacterized protein</fullName>
    </submittedName>
</protein>
<dbReference type="KEGG" id="rhy:RD110_17535"/>
<keyword evidence="1" id="KW-1133">Transmembrane helix</keyword>
<dbReference type="AlphaFoldDB" id="A0A1P8JYG7"/>
<gene>
    <name evidence="2" type="ORF">RD110_17535</name>
</gene>
<dbReference type="EMBL" id="CP019236">
    <property type="protein sequence ID" value="APW38785.1"/>
    <property type="molecule type" value="Genomic_DNA"/>
</dbReference>
<keyword evidence="3" id="KW-1185">Reference proteome</keyword>
<sequence>MHRCLRFLVQALKGFGTAVFALLLIFEEWGWDPLSRLLYRMARLPVWSQIEKLIVRLPPYAALAVFGVPVLALIPVKLLAWYWVAQGHALLGLSVVVAAKVAGTAIAARLFQLTQPALMQLPWFNRGYGRFKTWKDDITARVRQSPIWRKARCGSHRLRRYGRTRGRLAWQGLRNIFSR</sequence>
<keyword evidence="1" id="KW-0812">Transmembrane</keyword>
<feature type="transmembrane region" description="Helical" evidence="1">
    <location>
        <begin position="90"/>
        <end position="111"/>
    </location>
</feature>
<evidence type="ECO:0000256" key="1">
    <source>
        <dbReference type="SAM" id="Phobius"/>
    </source>
</evidence>
<accession>A0A1P8JYG7</accession>
<dbReference type="STRING" id="1842727.RD110_17535"/>
<evidence type="ECO:0000313" key="2">
    <source>
        <dbReference type="EMBL" id="APW38785.1"/>
    </source>
</evidence>
<dbReference type="Proteomes" id="UP000186609">
    <property type="component" value="Chromosome"/>
</dbReference>
<keyword evidence="1" id="KW-0472">Membrane</keyword>
<feature type="transmembrane region" description="Helical" evidence="1">
    <location>
        <begin position="7"/>
        <end position="26"/>
    </location>
</feature>
<dbReference type="RefSeq" id="WP_076200676.1">
    <property type="nucleotide sequence ID" value="NZ_CP019236.1"/>
</dbReference>
<reference evidence="2 3" key="1">
    <citation type="submission" date="2017-01" db="EMBL/GenBank/DDBJ databases">
        <authorList>
            <person name="Mah S.A."/>
            <person name="Swanson W.J."/>
            <person name="Moy G.W."/>
            <person name="Vacquier V.D."/>
        </authorList>
    </citation>
    <scope>NUCLEOTIDE SEQUENCE [LARGE SCALE GENOMIC DNA]</scope>
    <source>
        <strain evidence="2 3">DCY110</strain>
    </source>
</reference>